<reference evidence="1" key="2">
    <citation type="journal article" date="2015" name="Fish Shellfish Immunol.">
        <title>Early steps in the European eel (Anguilla anguilla)-Vibrio vulnificus interaction in the gills: Role of the RtxA13 toxin.</title>
        <authorList>
            <person name="Callol A."/>
            <person name="Pajuelo D."/>
            <person name="Ebbesson L."/>
            <person name="Teles M."/>
            <person name="MacKenzie S."/>
            <person name="Amaro C."/>
        </authorList>
    </citation>
    <scope>NUCLEOTIDE SEQUENCE</scope>
</reference>
<evidence type="ECO:0000313" key="1">
    <source>
        <dbReference type="EMBL" id="JAH64123.1"/>
    </source>
</evidence>
<organism evidence="1">
    <name type="scientific">Anguilla anguilla</name>
    <name type="common">European freshwater eel</name>
    <name type="synonym">Muraena anguilla</name>
    <dbReference type="NCBI Taxonomy" id="7936"/>
    <lineage>
        <taxon>Eukaryota</taxon>
        <taxon>Metazoa</taxon>
        <taxon>Chordata</taxon>
        <taxon>Craniata</taxon>
        <taxon>Vertebrata</taxon>
        <taxon>Euteleostomi</taxon>
        <taxon>Actinopterygii</taxon>
        <taxon>Neopterygii</taxon>
        <taxon>Teleostei</taxon>
        <taxon>Anguilliformes</taxon>
        <taxon>Anguillidae</taxon>
        <taxon>Anguilla</taxon>
    </lineage>
</organism>
<accession>A0A0E9UGM0</accession>
<sequence>MLSIQDYSSFNK</sequence>
<protein>
    <submittedName>
        <fullName evidence="1">Uncharacterized protein</fullName>
    </submittedName>
</protein>
<reference evidence="1" key="1">
    <citation type="submission" date="2014-11" db="EMBL/GenBank/DDBJ databases">
        <authorList>
            <person name="Amaro Gonzalez C."/>
        </authorList>
    </citation>
    <scope>NUCLEOTIDE SEQUENCE</scope>
</reference>
<dbReference type="EMBL" id="GBXM01044454">
    <property type="protein sequence ID" value="JAH64123.1"/>
    <property type="molecule type" value="Transcribed_RNA"/>
</dbReference>
<proteinExistence type="predicted"/>
<name>A0A0E9UGM0_ANGAN</name>